<evidence type="ECO:0008006" key="4">
    <source>
        <dbReference type="Google" id="ProtNLM"/>
    </source>
</evidence>
<name>A0ABQ9YYE4_9CRUS</name>
<organism evidence="2 3">
    <name type="scientific">Daphnia magna</name>
    <dbReference type="NCBI Taxonomy" id="35525"/>
    <lineage>
        <taxon>Eukaryota</taxon>
        <taxon>Metazoa</taxon>
        <taxon>Ecdysozoa</taxon>
        <taxon>Arthropoda</taxon>
        <taxon>Crustacea</taxon>
        <taxon>Branchiopoda</taxon>
        <taxon>Diplostraca</taxon>
        <taxon>Cladocera</taxon>
        <taxon>Anomopoda</taxon>
        <taxon>Daphniidae</taxon>
        <taxon>Daphnia</taxon>
    </lineage>
</organism>
<accession>A0ABQ9YYE4</accession>
<comment type="caution">
    <text evidence="2">The sequence shown here is derived from an EMBL/GenBank/DDBJ whole genome shotgun (WGS) entry which is preliminary data.</text>
</comment>
<sequence>MPPANNTVQCSMCTLLIAVDDPTTFFKHVKQKHSCSVPFHIICRHPDSCNKHYYVFLSFRRHWNKVHGSQTKFVHPIHVGNIQANMDVVNSYLDEGNTIPAVFSIQGDEDQTSIGHMERSDEDSSTEKSTDIDTAMSSECSAASSSGSTDFVNSTSDSDSHAQKIKSPAKCKVAKIGQKRTYAFSSTQIATVTDPLGNDENPCLPKKKNTAALHIQPSAGAHVVAVAIARGTSIQPDVENHQRQLHPNNTLEPVVVDNRFVPVTLPNEGTEPWEINERLVKAIKEGQLTLYFNQFILVCAQHLMQTHRAHRFKNHYRNYADMIVNKYPCLKDVGRNCSYETVKDKIIKAIQNQTGSSKSMDARKLKRASVKSPADDSLVAIGDGASNISDTSNTTGDSDGDKEIELIAKFNSRRSFVHSNKKKTTRDILETIPHYKEFANVKEDFMKMPAVSVIGQGLFRSNFDDLTDNLRRYFIWSKGPNFDEGVRGTLQILLLVNQLCSSTQGAKSYTPVITSREKGNSVDLNYSVKSMGEAMFNLLSLYYVFDRNYPAVYGVLLLLERYCLCNKGSGVRGRKGDPSSWRKFTNNFESFLVSIPKQTYSTAAVLQLQSSSSPVVCPMADFWP</sequence>
<evidence type="ECO:0000313" key="3">
    <source>
        <dbReference type="Proteomes" id="UP001234178"/>
    </source>
</evidence>
<feature type="region of interest" description="Disordered" evidence="1">
    <location>
        <begin position="107"/>
        <end position="169"/>
    </location>
</feature>
<evidence type="ECO:0000313" key="2">
    <source>
        <dbReference type="EMBL" id="KAK4005682.1"/>
    </source>
</evidence>
<proteinExistence type="predicted"/>
<protein>
    <recommendedName>
        <fullName evidence="4">C2H2-type domain-containing protein</fullName>
    </recommendedName>
</protein>
<dbReference type="PANTHER" id="PTHR31025">
    <property type="entry name" value="SI:CH211-196P9.1-RELATED"/>
    <property type="match status" value="1"/>
</dbReference>
<keyword evidence="3" id="KW-1185">Reference proteome</keyword>
<reference evidence="2 3" key="1">
    <citation type="journal article" date="2023" name="Nucleic Acids Res.">
        <title>The hologenome of Daphnia magna reveals possible DNA methylation and microbiome-mediated evolution of the host genome.</title>
        <authorList>
            <person name="Chaturvedi A."/>
            <person name="Li X."/>
            <person name="Dhandapani V."/>
            <person name="Marshall H."/>
            <person name="Kissane S."/>
            <person name="Cuenca-Cambronero M."/>
            <person name="Asole G."/>
            <person name="Calvet F."/>
            <person name="Ruiz-Romero M."/>
            <person name="Marangio P."/>
            <person name="Guigo R."/>
            <person name="Rago D."/>
            <person name="Mirbahai L."/>
            <person name="Eastwood N."/>
            <person name="Colbourne J.K."/>
            <person name="Zhou J."/>
            <person name="Mallon E."/>
            <person name="Orsini L."/>
        </authorList>
    </citation>
    <scope>NUCLEOTIDE SEQUENCE [LARGE SCALE GENOMIC DNA]</scope>
    <source>
        <strain evidence="2">LRV0_1</strain>
    </source>
</reference>
<dbReference type="EMBL" id="JAOYFB010000002">
    <property type="protein sequence ID" value="KAK4005682.1"/>
    <property type="molecule type" value="Genomic_DNA"/>
</dbReference>
<evidence type="ECO:0000256" key="1">
    <source>
        <dbReference type="SAM" id="MobiDB-lite"/>
    </source>
</evidence>
<dbReference type="Proteomes" id="UP001234178">
    <property type="component" value="Unassembled WGS sequence"/>
</dbReference>
<gene>
    <name evidence="2" type="ORF">OUZ56_010724</name>
</gene>
<feature type="compositionally biased region" description="Low complexity" evidence="1">
    <location>
        <begin position="132"/>
        <end position="148"/>
    </location>
</feature>
<dbReference type="PANTHER" id="PTHR31025:SF9">
    <property type="entry name" value="SI:DKEY-286J15.1"/>
    <property type="match status" value="1"/>
</dbReference>